<keyword evidence="2" id="KW-1185">Reference proteome</keyword>
<evidence type="ECO:0000313" key="1">
    <source>
        <dbReference type="EMBL" id="CAE7606457.1"/>
    </source>
</evidence>
<protein>
    <submittedName>
        <fullName evidence="1">Uncharacterized protein</fullName>
    </submittedName>
</protein>
<accession>A0A812V063</accession>
<evidence type="ECO:0000313" key="2">
    <source>
        <dbReference type="Proteomes" id="UP000649617"/>
    </source>
</evidence>
<gene>
    <name evidence="1" type="ORF">SPIL2461_LOCUS16039</name>
</gene>
<dbReference type="Proteomes" id="UP000649617">
    <property type="component" value="Unassembled WGS sequence"/>
</dbReference>
<organism evidence="1 2">
    <name type="scientific">Symbiodinium pilosum</name>
    <name type="common">Dinoflagellate</name>
    <dbReference type="NCBI Taxonomy" id="2952"/>
    <lineage>
        <taxon>Eukaryota</taxon>
        <taxon>Sar</taxon>
        <taxon>Alveolata</taxon>
        <taxon>Dinophyceae</taxon>
        <taxon>Suessiales</taxon>
        <taxon>Symbiodiniaceae</taxon>
        <taxon>Symbiodinium</taxon>
    </lineage>
</organism>
<proteinExistence type="predicted"/>
<sequence length="226" mass="24920">MPVTERGRLTITSASYGISLVVFVSYSDNVRLGTLISVWNGLLNALGHRTSHVRDLSAGDVIMMAEEVLALAKRRARDARLSEWRRRMADLGKPASRWLKQDICSTPASLVGPLAIKAALKAVLQDVCEELQRVREGRLSCPSGPRLPDLRLTGEELLAAARKKAGGASGACGWSGDEVANWPLVLWQALAGLLRRWNERGSYPEVWQHYRQVTLAKREPKDGKLA</sequence>
<dbReference type="EMBL" id="CAJNIZ010040706">
    <property type="protein sequence ID" value="CAE7606457.1"/>
    <property type="molecule type" value="Genomic_DNA"/>
</dbReference>
<name>A0A812V063_SYMPI</name>
<reference evidence="1" key="1">
    <citation type="submission" date="2021-02" db="EMBL/GenBank/DDBJ databases">
        <authorList>
            <person name="Dougan E. K."/>
            <person name="Rhodes N."/>
            <person name="Thang M."/>
            <person name="Chan C."/>
        </authorList>
    </citation>
    <scope>NUCLEOTIDE SEQUENCE</scope>
</reference>
<feature type="non-terminal residue" evidence="1">
    <location>
        <position position="1"/>
    </location>
</feature>
<dbReference type="AlphaFoldDB" id="A0A812V063"/>
<comment type="caution">
    <text evidence="1">The sequence shown here is derived from an EMBL/GenBank/DDBJ whole genome shotgun (WGS) entry which is preliminary data.</text>
</comment>